<keyword evidence="2 5" id="KW-0808">Transferase</keyword>
<dbReference type="SUPFAM" id="SSF53756">
    <property type="entry name" value="UDP-Glycosyltransferase/glycogen phosphorylase"/>
    <property type="match status" value="1"/>
</dbReference>
<dbReference type="EC" id="2.4.-.-" evidence="5"/>
<dbReference type="PANTHER" id="PTHR12526">
    <property type="entry name" value="GLYCOSYLTRANSFERASE"/>
    <property type="match status" value="1"/>
</dbReference>
<keyword evidence="1 5" id="KW-0328">Glycosyltransferase</keyword>
<dbReference type="Gene3D" id="3.40.50.2000">
    <property type="entry name" value="Glycogen Phosphorylase B"/>
    <property type="match status" value="2"/>
</dbReference>
<gene>
    <name evidence="5" type="ORF">ACFSC0_01105</name>
</gene>
<name>A0ABW4MWS0_9CAUL</name>
<dbReference type="InterPro" id="IPR028098">
    <property type="entry name" value="Glyco_trans_4-like_N"/>
</dbReference>
<evidence type="ECO:0000313" key="5">
    <source>
        <dbReference type="EMBL" id="MFD1781978.1"/>
    </source>
</evidence>
<proteinExistence type="predicted"/>
<feature type="domain" description="Glycosyl transferase family 1" evidence="3">
    <location>
        <begin position="244"/>
        <end position="341"/>
    </location>
</feature>
<dbReference type="Pfam" id="PF13439">
    <property type="entry name" value="Glyco_transf_4"/>
    <property type="match status" value="1"/>
</dbReference>
<dbReference type="CDD" id="cd03801">
    <property type="entry name" value="GT4_PimA-like"/>
    <property type="match status" value="1"/>
</dbReference>
<dbReference type="Pfam" id="PF00534">
    <property type="entry name" value="Glycos_transf_1"/>
    <property type="match status" value="1"/>
</dbReference>
<dbReference type="Proteomes" id="UP001597237">
    <property type="component" value="Unassembled WGS sequence"/>
</dbReference>
<evidence type="ECO:0000256" key="2">
    <source>
        <dbReference type="ARBA" id="ARBA00022679"/>
    </source>
</evidence>
<sequence>MSITVKRTPGIRLLMTADAVGGVWTYALDLARGLAPMGVRTSLVVLGPEPKPDQRLEAEAVPGLELIETGLPLDWTAPELADIREAGAVIRGLARGVSADLIHLNSPSLAYDGGFCAPVIGACHSCLATWWSEVRDGPMPQDFRWRSSALWQGLINCDITVAPTAAFAEATARAYEVPRPFVVHNGRLAPAFAPAPRERMVFTAGRLWDDGKNIGLLDAAAARIDAPVYAAGPLESPTGERRSLAHARPLGRLATEEVGRWMTRAGVFASGALYEPFGLTVLEAAQAGCPLVLSDIPTFRELWDGAALFVPADDPDAMAAALQRLLDDRDEAARLARAARSRAGRYSVQAMAEGVRDVYRLVAPQLRVSRQEAAA</sequence>
<dbReference type="EMBL" id="JBHUEY010000001">
    <property type="protein sequence ID" value="MFD1781978.1"/>
    <property type="molecule type" value="Genomic_DNA"/>
</dbReference>
<evidence type="ECO:0000259" key="4">
    <source>
        <dbReference type="Pfam" id="PF13439"/>
    </source>
</evidence>
<protein>
    <submittedName>
        <fullName evidence="5">Glycosyltransferase family 4 protein</fullName>
        <ecNumber evidence="5">2.4.-.-</ecNumber>
    </submittedName>
</protein>
<evidence type="ECO:0000256" key="1">
    <source>
        <dbReference type="ARBA" id="ARBA00022676"/>
    </source>
</evidence>
<dbReference type="InterPro" id="IPR001296">
    <property type="entry name" value="Glyco_trans_1"/>
</dbReference>
<dbReference type="PANTHER" id="PTHR12526:SF510">
    <property type="entry name" value="D-INOSITOL 3-PHOSPHATE GLYCOSYLTRANSFERASE"/>
    <property type="match status" value="1"/>
</dbReference>
<evidence type="ECO:0000259" key="3">
    <source>
        <dbReference type="Pfam" id="PF00534"/>
    </source>
</evidence>
<dbReference type="RefSeq" id="WP_377281190.1">
    <property type="nucleotide sequence ID" value="NZ_JBHRSI010000003.1"/>
</dbReference>
<feature type="domain" description="Glycosyltransferase subfamily 4-like N-terminal" evidence="4">
    <location>
        <begin position="20"/>
        <end position="186"/>
    </location>
</feature>
<reference evidence="6" key="1">
    <citation type="journal article" date="2019" name="Int. J. Syst. Evol. Microbiol.">
        <title>The Global Catalogue of Microorganisms (GCM) 10K type strain sequencing project: providing services to taxonomists for standard genome sequencing and annotation.</title>
        <authorList>
            <consortium name="The Broad Institute Genomics Platform"/>
            <consortium name="The Broad Institute Genome Sequencing Center for Infectious Disease"/>
            <person name="Wu L."/>
            <person name="Ma J."/>
        </authorList>
    </citation>
    <scope>NUCLEOTIDE SEQUENCE [LARGE SCALE GENOMIC DNA]</scope>
    <source>
        <strain evidence="6">DFY28</strain>
    </source>
</reference>
<dbReference type="GO" id="GO:0016757">
    <property type="term" value="F:glycosyltransferase activity"/>
    <property type="evidence" value="ECO:0007669"/>
    <property type="project" value="UniProtKB-KW"/>
</dbReference>
<comment type="caution">
    <text evidence="5">The sequence shown here is derived from an EMBL/GenBank/DDBJ whole genome shotgun (WGS) entry which is preliminary data.</text>
</comment>
<keyword evidence="6" id="KW-1185">Reference proteome</keyword>
<organism evidence="5 6">
    <name type="scientific">Phenylobacterium terrae</name>
    <dbReference type="NCBI Taxonomy" id="2665495"/>
    <lineage>
        <taxon>Bacteria</taxon>
        <taxon>Pseudomonadati</taxon>
        <taxon>Pseudomonadota</taxon>
        <taxon>Alphaproteobacteria</taxon>
        <taxon>Caulobacterales</taxon>
        <taxon>Caulobacteraceae</taxon>
        <taxon>Phenylobacterium</taxon>
    </lineage>
</organism>
<evidence type="ECO:0000313" key="6">
    <source>
        <dbReference type="Proteomes" id="UP001597237"/>
    </source>
</evidence>
<accession>A0ABW4MWS0</accession>